<evidence type="ECO:0000256" key="3">
    <source>
        <dbReference type="ARBA" id="ARBA00004906"/>
    </source>
</evidence>
<evidence type="ECO:0000256" key="5">
    <source>
        <dbReference type="ARBA" id="ARBA00022679"/>
    </source>
</evidence>
<comment type="similarity">
    <text evidence="14">Belongs to the RBR family. RNF14 subfamily.</text>
</comment>
<evidence type="ECO:0000256" key="16">
    <source>
        <dbReference type="SAM" id="Phobius"/>
    </source>
</evidence>
<dbReference type="SMART" id="SM00184">
    <property type="entry name" value="RING"/>
    <property type="match status" value="1"/>
</dbReference>
<dbReference type="CDD" id="cd20354">
    <property type="entry name" value="Rcat_RBR_RNF14"/>
    <property type="match status" value="1"/>
</dbReference>
<dbReference type="Gene3D" id="1.20.120.1750">
    <property type="match status" value="1"/>
</dbReference>
<dbReference type="PROSITE" id="PS50089">
    <property type="entry name" value="ZF_RING_2"/>
    <property type="match status" value="1"/>
</dbReference>
<dbReference type="InterPro" id="IPR047548">
    <property type="entry name" value="Rcat_RBR_RNF14"/>
</dbReference>
<keyword evidence="9 15" id="KW-0863">Zinc-finger</keyword>
<comment type="pathway">
    <text evidence="3">Protein modification; protein ubiquitination.</text>
</comment>
<evidence type="ECO:0000256" key="8">
    <source>
        <dbReference type="ARBA" id="ARBA00022737"/>
    </source>
</evidence>
<reference evidence="19 20" key="1">
    <citation type="journal article" date="2013" name="Curr. Biol.">
        <title>The Genome of the Foraminiferan Reticulomyxa filosa.</title>
        <authorList>
            <person name="Glockner G."/>
            <person name="Hulsmann N."/>
            <person name="Schleicher M."/>
            <person name="Noegel A.A."/>
            <person name="Eichinger L."/>
            <person name="Gallinger C."/>
            <person name="Pawlowski J."/>
            <person name="Sierra R."/>
            <person name="Euteneuer U."/>
            <person name="Pillet L."/>
            <person name="Moustafa A."/>
            <person name="Platzer M."/>
            <person name="Groth M."/>
            <person name="Szafranski K."/>
            <person name="Schliwa M."/>
        </authorList>
    </citation>
    <scope>NUCLEOTIDE SEQUENCE [LARGE SCALE GENOMIC DNA]</scope>
</reference>
<keyword evidence="8" id="KW-0677">Repeat</keyword>
<evidence type="ECO:0000256" key="6">
    <source>
        <dbReference type="ARBA" id="ARBA00022692"/>
    </source>
</evidence>
<dbReference type="AlphaFoldDB" id="X6LWT0"/>
<dbReference type="InterPro" id="IPR017907">
    <property type="entry name" value="Znf_RING_CS"/>
</dbReference>
<dbReference type="GO" id="GO:0008270">
    <property type="term" value="F:zinc ion binding"/>
    <property type="evidence" value="ECO:0007669"/>
    <property type="project" value="UniProtKB-KW"/>
</dbReference>
<evidence type="ECO:0000256" key="14">
    <source>
        <dbReference type="ARBA" id="ARBA00044508"/>
    </source>
</evidence>
<dbReference type="PROSITE" id="PS51873">
    <property type="entry name" value="TRIAD"/>
    <property type="match status" value="1"/>
</dbReference>
<dbReference type="PANTHER" id="PTHR11685">
    <property type="entry name" value="RBR FAMILY RING FINGER AND IBR DOMAIN-CONTAINING"/>
    <property type="match status" value="1"/>
</dbReference>
<dbReference type="InterPro" id="IPR031127">
    <property type="entry name" value="E3_UB_ligase_RBR"/>
</dbReference>
<dbReference type="SMART" id="SM00647">
    <property type="entry name" value="IBR"/>
    <property type="match status" value="2"/>
</dbReference>
<evidence type="ECO:0000256" key="2">
    <source>
        <dbReference type="ARBA" id="ARBA00004167"/>
    </source>
</evidence>
<evidence type="ECO:0000256" key="12">
    <source>
        <dbReference type="ARBA" id="ARBA00022989"/>
    </source>
</evidence>
<dbReference type="GO" id="GO:0016567">
    <property type="term" value="P:protein ubiquitination"/>
    <property type="evidence" value="ECO:0007669"/>
    <property type="project" value="InterPro"/>
</dbReference>
<dbReference type="FunFam" id="3.30.40.10:FF:000051">
    <property type="entry name" value="RBR-type E3 ubiquitin transferase"/>
    <property type="match status" value="1"/>
</dbReference>
<keyword evidence="5" id="KW-0808">Transferase</keyword>
<dbReference type="InterPro" id="IPR001841">
    <property type="entry name" value="Znf_RING"/>
</dbReference>
<evidence type="ECO:0000256" key="1">
    <source>
        <dbReference type="ARBA" id="ARBA00001798"/>
    </source>
</evidence>
<proteinExistence type="inferred from homology"/>
<dbReference type="Pfam" id="PF22191">
    <property type="entry name" value="IBR_1"/>
    <property type="match status" value="1"/>
</dbReference>
<keyword evidence="10" id="KW-0833">Ubl conjugation pathway</keyword>
<dbReference type="OMA" id="CETFINS"/>
<evidence type="ECO:0000256" key="15">
    <source>
        <dbReference type="PROSITE-ProRule" id="PRU00175"/>
    </source>
</evidence>
<dbReference type="InterPro" id="IPR044066">
    <property type="entry name" value="TRIAD_supradom"/>
</dbReference>
<keyword evidence="12 16" id="KW-1133">Transmembrane helix</keyword>
<dbReference type="GO" id="GO:0061630">
    <property type="term" value="F:ubiquitin protein ligase activity"/>
    <property type="evidence" value="ECO:0007669"/>
    <property type="project" value="UniProtKB-EC"/>
</dbReference>
<feature type="transmembrane region" description="Helical" evidence="16">
    <location>
        <begin position="322"/>
        <end position="355"/>
    </location>
</feature>
<sequence>MLQQRGDVVYDLSVDDKYSVPPLTFRNSIDNGANGLGFNEVQGSPSRRLSRRLSNQLIRPIGRRSSVTNIASFVTAPIAGAMPFLSRGDGGGMVQETFFCHICFMNNAVHEGLKLRNCNHTFCTDCIKGYWSSRIESGNVYLKCFHPIGENSEHCGKMVDELDILQTVDKSVQEKFHRFKENLENPNARQCPKCQHTQTGDPNHPLMACEQCNTQYCFYHSAAHPIEERCEAYESRMLKEDKLNQEVTKNAKGCPRCKYLIEKSGGCNHMKCIKCSCSFCWLCMQEIEDIPIPNHFKEGNSGCSGKQFEGMEGEFGRPPPRWLVVIVAFFGCIFALPALAIAMPLACVCFPCAWCCETFINSPRQQRECTFVNILGLLFLFISLKKRFMTKL</sequence>
<dbReference type="InterPro" id="IPR002867">
    <property type="entry name" value="IBR_dom"/>
</dbReference>
<dbReference type="InterPro" id="IPR013083">
    <property type="entry name" value="Znf_RING/FYVE/PHD"/>
</dbReference>
<dbReference type="GO" id="GO:0031090">
    <property type="term" value="C:organelle membrane"/>
    <property type="evidence" value="ECO:0007669"/>
    <property type="project" value="UniProtKB-ARBA"/>
</dbReference>
<evidence type="ECO:0000256" key="10">
    <source>
        <dbReference type="ARBA" id="ARBA00022786"/>
    </source>
</evidence>
<evidence type="ECO:0000259" key="18">
    <source>
        <dbReference type="PROSITE" id="PS51873"/>
    </source>
</evidence>
<evidence type="ECO:0000313" key="19">
    <source>
        <dbReference type="EMBL" id="ETO06363.1"/>
    </source>
</evidence>
<dbReference type="Proteomes" id="UP000023152">
    <property type="component" value="Unassembled WGS sequence"/>
</dbReference>
<evidence type="ECO:0000256" key="7">
    <source>
        <dbReference type="ARBA" id="ARBA00022723"/>
    </source>
</evidence>
<feature type="domain" description="RING-type" evidence="17">
    <location>
        <begin position="100"/>
        <end position="144"/>
    </location>
</feature>
<keyword evidence="6 16" id="KW-0812">Transmembrane</keyword>
<gene>
    <name evidence="19" type="ORF">RFI_31032</name>
</gene>
<comment type="subcellular location">
    <subcellularLocation>
        <location evidence="2">Membrane</location>
        <topology evidence="2">Single-pass membrane protein</topology>
    </subcellularLocation>
</comment>
<evidence type="ECO:0000259" key="17">
    <source>
        <dbReference type="PROSITE" id="PS50089"/>
    </source>
</evidence>
<dbReference type="Gene3D" id="3.30.40.10">
    <property type="entry name" value="Zinc/RING finger domain, C3HC4 (zinc finger)"/>
    <property type="match status" value="1"/>
</dbReference>
<dbReference type="SUPFAM" id="SSF57850">
    <property type="entry name" value="RING/U-box"/>
    <property type="match status" value="3"/>
</dbReference>
<keyword evidence="7" id="KW-0479">Metal-binding</keyword>
<protein>
    <recommendedName>
        <fullName evidence="4">RBR-type E3 ubiquitin transferase</fullName>
        <ecNumber evidence="4">2.3.2.31</ecNumber>
    </recommendedName>
</protein>
<evidence type="ECO:0000256" key="13">
    <source>
        <dbReference type="ARBA" id="ARBA00023136"/>
    </source>
</evidence>
<keyword evidence="13 16" id="KW-0472">Membrane</keyword>
<evidence type="ECO:0000256" key="11">
    <source>
        <dbReference type="ARBA" id="ARBA00022833"/>
    </source>
</evidence>
<evidence type="ECO:0000256" key="4">
    <source>
        <dbReference type="ARBA" id="ARBA00012251"/>
    </source>
</evidence>
<comment type="catalytic activity">
    <reaction evidence="1">
        <text>[E2 ubiquitin-conjugating enzyme]-S-ubiquitinyl-L-cysteine + [acceptor protein]-L-lysine = [E2 ubiquitin-conjugating enzyme]-L-cysteine + [acceptor protein]-N(6)-ubiquitinyl-L-lysine.</text>
        <dbReference type="EC" id="2.3.2.31"/>
    </reaction>
</comment>
<name>X6LWT0_RETFI</name>
<keyword evidence="20" id="KW-1185">Reference proteome</keyword>
<dbReference type="PROSITE" id="PS00518">
    <property type="entry name" value="ZF_RING_1"/>
    <property type="match status" value="1"/>
</dbReference>
<evidence type="ECO:0000256" key="9">
    <source>
        <dbReference type="ARBA" id="ARBA00022771"/>
    </source>
</evidence>
<dbReference type="EMBL" id="ASPP01027208">
    <property type="protein sequence ID" value="ETO06363.1"/>
    <property type="molecule type" value="Genomic_DNA"/>
</dbReference>
<dbReference type="EC" id="2.3.2.31" evidence="4"/>
<evidence type="ECO:0000313" key="20">
    <source>
        <dbReference type="Proteomes" id="UP000023152"/>
    </source>
</evidence>
<dbReference type="OrthoDB" id="205060at2759"/>
<dbReference type="GO" id="GO:0005737">
    <property type="term" value="C:cytoplasm"/>
    <property type="evidence" value="ECO:0007669"/>
    <property type="project" value="UniProtKB-ARBA"/>
</dbReference>
<feature type="domain" description="RING-type" evidence="18">
    <location>
        <begin position="96"/>
        <end position="307"/>
    </location>
</feature>
<organism evidence="19 20">
    <name type="scientific">Reticulomyxa filosa</name>
    <dbReference type="NCBI Taxonomy" id="46433"/>
    <lineage>
        <taxon>Eukaryota</taxon>
        <taxon>Sar</taxon>
        <taxon>Rhizaria</taxon>
        <taxon>Retaria</taxon>
        <taxon>Foraminifera</taxon>
        <taxon>Monothalamids</taxon>
        <taxon>Reticulomyxidae</taxon>
        <taxon>Reticulomyxa</taxon>
    </lineage>
</organism>
<accession>X6LWT0</accession>
<feature type="transmembrane region" description="Helical" evidence="16">
    <location>
        <begin position="367"/>
        <end position="384"/>
    </location>
</feature>
<comment type="caution">
    <text evidence="19">The sequence shown here is derived from an EMBL/GenBank/DDBJ whole genome shotgun (WGS) entry which is preliminary data.</text>
</comment>
<keyword evidence="11" id="KW-0862">Zinc</keyword>